<protein>
    <submittedName>
        <fullName evidence="1">Uncharacterized protein</fullName>
    </submittedName>
</protein>
<sequence>MSSYNHYLQGKAIQTGCEWRLKFKIISEALESFPPSAKFVAHVRDTYDGPLKAELTTENGRVIRVSGNELELVLPAEVTKNWEAGKVVMDVIRTDLTQPIHLGFDLEIPVKRSVTRL</sequence>
<proteinExistence type="predicted"/>
<gene>
    <name evidence="1" type="ORF">ACFSMZ_15240</name>
</gene>
<evidence type="ECO:0000313" key="1">
    <source>
        <dbReference type="EMBL" id="MFD2261103.1"/>
    </source>
</evidence>
<organism evidence="1 2">
    <name type="scientific">Chelativorans composti</name>
    <dbReference type="NCBI Taxonomy" id="768533"/>
    <lineage>
        <taxon>Bacteria</taxon>
        <taxon>Pseudomonadati</taxon>
        <taxon>Pseudomonadota</taxon>
        <taxon>Alphaproteobacteria</taxon>
        <taxon>Hyphomicrobiales</taxon>
        <taxon>Phyllobacteriaceae</taxon>
        <taxon>Chelativorans</taxon>
    </lineage>
</organism>
<reference evidence="2" key="1">
    <citation type="journal article" date="2019" name="Int. J. Syst. Evol. Microbiol.">
        <title>The Global Catalogue of Microorganisms (GCM) 10K type strain sequencing project: providing services to taxonomists for standard genome sequencing and annotation.</title>
        <authorList>
            <consortium name="The Broad Institute Genomics Platform"/>
            <consortium name="The Broad Institute Genome Sequencing Center for Infectious Disease"/>
            <person name="Wu L."/>
            <person name="Ma J."/>
        </authorList>
    </citation>
    <scope>NUCLEOTIDE SEQUENCE [LARGE SCALE GENOMIC DNA]</scope>
    <source>
        <strain evidence="2">KCTC 23707</strain>
    </source>
</reference>
<name>A0ABW5DJ00_9HYPH</name>
<dbReference type="EMBL" id="JBHUIR010000059">
    <property type="protein sequence ID" value="MFD2261103.1"/>
    <property type="molecule type" value="Genomic_DNA"/>
</dbReference>
<evidence type="ECO:0000313" key="2">
    <source>
        <dbReference type="Proteomes" id="UP001597373"/>
    </source>
</evidence>
<dbReference type="Proteomes" id="UP001597373">
    <property type="component" value="Unassembled WGS sequence"/>
</dbReference>
<comment type="caution">
    <text evidence="1">The sequence shown here is derived from an EMBL/GenBank/DDBJ whole genome shotgun (WGS) entry which is preliminary data.</text>
</comment>
<dbReference type="RefSeq" id="WP_345098499.1">
    <property type="nucleotide sequence ID" value="NZ_BAABGS010000017.1"/>
</dbReference>
<accession>A0ABW5DJ00</accession>
<keyword evidence="2" id="KW-1185">Reference proteome</keyword>